<dbReference type="AlphaFoldDB" id="A0A0U1DHR0"/>
<dbReference type="EMBL" id="CTEC01000002">
    <property type="protein sequence ID" value="CQD15962.1"/>
    <property type="molecule type" value="Genomic_DNA"/>
</dbReference>
<name>A0A0U1DHR0_9MYCO</name>
<protein>
    <submittedName>
        <fullName evidence="1">Uncharacterized protein</fullName>
    </submittedName>
</protein>
<dbReference type="STRING" id="761804.BN000_03353"/>
<accession>A0A0U1DHR0</accession>
<evidence type="ECO:0000313" key="2">
    <source>
        <dbReference type="Proteomes" id="UP000199601"/>
    </source>
</evidence>
<reference evidence="2" key="1">
    <citation type="submission" date="2015-03" db="EMBL/GenBank/DDBJ databases">
        <authorList>
            <person name="Urmite Genomes"/>
        </authorList>
    </citation>
    <scope>NUCLEOTIDE SEQUENCE [LARGE SCALE GENOMIC DNA]</scope>
    <source>
        <strain evidence="2">CSUR P1344</strain>
    </source>
</reference>
<organism evidence="1 2">
    <name type="scientific">Mycobacterium europaeum</name>
    <dbReference type="NCBI Taxonomy" id="761804"/>
    <lineage>
        <taxon>Bacteria</taxon>
        <taxon>Bacillati</taxon>
        <taxon>Actinomycetota</taxon>
        <taxon>Actinomycetes</taxon>
        <taxon>Mycobacteriales</taxon>
        <taxon>Mycobacteriaceae</taxon>
        <taxon>Mycobacterium</taxon>
        <taxon>Mycobacterium simiae complex</taxon>
    </lineage>
</organism>
<gene>
    <name evidence="1" type="ORF">BN000_03353</name>
</gene>
<evidence type="ECO:0000313" key="1">
    <source>
        <dbReference type="EMBL" id="CQD15962.1"/>
    </source>
</evidence>
<dbReference type="Proteomes" id="UP000199601">
    <property type="component" value="Unassembled WGS sequence"/>
</dbReference>
<keyword evidence="2" id="KW-1185">Reference proteome</keyword>
<proteinExistence type="predicted"/>
<sequence>MALVIAQPKAQVAAAGILRSLDTTLKAQHVPAIHGMFVHTLSISSGSYAATGAATTAAAG</sequence>